<feature type="compositionally biased region" description="Acidic residues" evidence="1">
    <location>
        <begin position="74"/>
        <end position="86"/>
    </location>
</feature>
<accession>A0A2N1M7A4</accession>
<feature type="region of interest" description="Disordered" evidence="1">
    <location>
        <begin position="45"/>
        <end position="86"/>
    </location>
</feature>
<protein>
    <submittedName>
        <fullName evidence="2">Uncharacterized protein</fullName>
    </submittedName>
</protein>
<reference evidence="2 3" key="2">
    <citation type="submission" date="2017-10" db="EMBL/GenBank/DDBJ databases">
        <title>Extensive intraspecific genome diversity in a model arbuscular mycorrhizal fungus.</title>
        <authorList>
            <person name="Chen E.C.H."/>
            <person name="Morin E."/>
            <person name="Baudet D."/>
            <person name="Noel J."/>
            <person name="Ndikumana S."/>
            <person name="Charron P."/>
            <person name="St-Onge C."/>
            <person name="Giorgi J."/>
            <person name="Grigoriev I.V."/>
            <person name="Roux C."/>
            <person name="Martin F.M."/>
            <person name="Corradi N."/>
        </authorList>
    </citation>
    <scope>NUCLEOTIDE SEQUENCE [LARGE SCALE GENOMIC DNA]</scope>
    <source>
        <strain evidence="2 3">C2</strain>
    </source>
</reference>
<gene>
    <name evidence="2" type="ORF">RhiirC2_797881</name>
</gene>
<comment type="caution">
    <text evidence="2">The sequence shown here is derived from an EMBL/GenBank/DDBJ whole genome shotgun (WGS) entry which is preliminary data.</text>
</comment>
<name>A0A2N1M7A4_9GLOM</name>
<dbReference type="Proteomes" id="UP000233469">
    <property type="component" value="Unassembled WGS sequence"/>
</dbReference>
<dbReference type="VEuPathDB" id="FungiDB:FUN_022070"/>
<feature type="compositionally biased region" description="Basic and acidic residues" evidence="1">
    <location>
        <begin position="45"/>
        <end position="59"/>
    </location>
</feature>
<evidence type="ECO:0000256" key="1">
    <source>
        <dbReference type="SAM" id="MobiDB-lite"/>
    </source>
</evidence>
<reference evidence="2 3" key="1">
    <citation type="submission" date="2016-04" db="EMBL/GenBank/DDBJ databases">
        <title>Genome analyses suggest a sexual origin of heterokaryosis in a supposedly ancient asexual fungus.</title>
        <authorList>
            <person name="Ropars J."/>
            <person name="Sedzielewska K."/>
            <person name="Noel J."/>
            <person name="Charron P."/>
            <person name="Farinelli L."/>
            <person name="Marton T."/>
            <person name="Kruger M."/>
            <person name="Pelin A."/>
            <person name="Brachmann A."/>
            <person name="Corradi N."/>
        </authorList>
    </citation>
    <scope>NUCLEOTIDE SEQUENCE [LARGE SCALE GENOMIC DNA]</scope>
    <source>
        <strain evidence="2 3">C2</strain>
    </source>
</reference>
<dbReference type="AlphaFoldDB" id="A0A2N1M7A4"/>
<evidence type="ECO:0000313" key="3">
    <source>
        <dbReference type="Proteomes" id="UP000233469"/>
    </source>
</evidence>
<sequence length="86" mass="9987">MKTIFTTLCRLINGFDDGGTELERHGGTQRVALNDDFTKRLEDVNRYQDDKEIGDKRPIMDSPPAPERMPWTVEVEDSEEEEKEDE</sequence>
<evidence type="ECO:0000313" key="2">
    <source>
        <dbReference type="EMBL" id="PKK57516.1"/>
    </source>
</evidence>
<dbReference type="EMBL" id="LLXL01004316">
    <property type="protein sequence ID" value="PKK57516.1"/>
    <property type="molecule type" value="Genomic_DNA"/>
</dbReference>
<organism evidence="2 3">
    <name type="scientific">Rhizophagus irregularis</name>
    <dbReference type="NCBI Taxonomy" id="588596"/>
    <lineage>
        <taxon>Eukaryota</taxon>
        <taxon>Fungi</taxon>
        <taxon>Fungi incertae sedis</taxon>
        <taxon>Mucoromycota</taxon>
        <taxon>Glomeromycotina</taxon>
        <taxon>Glomeromycetes</taxon>
        <taxon>Glomerales</taxon>
        <taxon>Glomeraceae</taxon>
        <taxon>Rhizophagus</taxon>
    </lineage>
</organism>
<proteinExistence type="predicted"/>